<feature type="transmembrane region" description="Helical" evidence="1">
    <location>
        <begin position="99"/>
        <end position="117"/>
    </location>
</feature>
<name>A0A938XRI0_9FIRM</name>
<accession>A0A938XRI0</accession>
<sequence length="204" mass="22407">MEYIAFAFSGINILPSMLLMIVIFYWLSVILGVFSVNVIDFDLDFDLDCSSNLYFDGGVKIIKFLNIGAVPIMIYGTILFLVLWVLSMLVYYTNISPQSFGGFLIFGQNIIIAVLLTKALTEPLTGFFAAMEDSSSVEIVGKDCVLKSTINAENIGQAEIMVDGYPIVINVKSVGDTILKGSAAVVVSKVEEKDLYIVKEKLLN</sequence>
<keyword evidence="3" id="KW-1185">Reference proteome</keyword>
<proteinExistence type="predicted"/>
<feature type="transmembrane region" description="Helical" evidence="1">
    <location>
        <begin position="72"/>
        <end position="93"/>
    </location>
</feature>
<evidence type="ECO:0000313" key="2">
    <source>
        <dbReference type="EMBL" id="MBM7556321.1"/>
    </source>
</evidence>
<comment type="caution">
    <text evidence="2">The sequence shown here is derived from an EMBL/GenBank/DDBJ whole genome shotgun (WGS) entry which is preliminary data.</text>
</comment>
<evidence type="ECO:0000256" key="1">
    <source>
        <dbReference type="SAM" id="Phobius"/>
    </source>
</evidence>
<feature type="transmembrane region" description="Helical" evidence="1">
    <location>
        <begin position="6"/>
        <end position="27"/>
    </location>
</feature>
<dbReference type="EMBL" id="JAFBDQ010000005">
    <property type="protein sequence ID" value="MBM7556321.1"/>
    <property type="molecule type" value="Genomic_DNA"/>
</dbReference>
<organism evidence="2 3">
    <name type="scientific">Halanaerobacter jeridensis</name>
    <dbReference type="NCBI Taxonomy" id="706427"/>
    <lineage>
        <taxon>Bacteria</taxon>
        <taxon>Bacillati</taxon>
        <taxon>Bacillota</taxon>
        <taxon>Clostridia</taxon>
        <taxon>Halanaerobiales</taxon>
        <taxon>Halobacteroidaceae</taxon>
        <taxon>Halanaerobacter</taxon>
    </lineage>
</organism>
<dbReference type="Proteomes" id="UP000774000">
    <property type="component" value="Unassembled WGS sequence"/>
</dbReference>
<evidence type="ECO:0000313" key="3">
    <source>
        <dbReference type="Proteomes" id="UP000774000"/>
    </source>
</evidence>
<protein>
    <submittedName>
        <fullName evidence="2">Uncharacterized protein</fullName>
    </submittedName>
</protein>
<keyword evidence="1" id="KW-1133">Transmembrane helix</keyword>
<dbReference type="AlphaFoldDB" id="A0A938XRI0"/>
<dbReference type="RefSeq" id="WP_204701110.1">
    <property type="nucleotide sequence ID" value="NZ_JAFBDQ010000005.1"/>
</dbReference>
<gene>
    <name evidence="2" type="ORF">JOC47_001164</name>
</gene>
<keyword evidence="1" id="KW-0472">Membrane</keyword>
<keyword evidence="1" id="KW-0812">Transmembrane</keyword>
<reference evidence="2" key="1">
    <citation type="submission" date="2021-01" db="EMBL/GenBank/DDBJ databases">
        <title>Genomic Encyclopedia of Type Strains, Phase IV (KMG-IV): sequencing the most valuable type-strain genomes for metagenomic binning, comparative biology and taxonomic classification.</title>
        <authorList>
            <person name="Goeker M."/>
        </authorList>
    </citation>
    <scope>NUCLEOTIDE SEQUENCE</scope>
    <source>
        <strain evidence="2">DSM 23230</strain>
    </source>
</reference>